<dbReference type="SUPFAM" id="SSF48371">
    <property type="entry name" value="ARM repeat"/>
    <property type="match status" value="1"/>
</dbReference>
<dbReference type="Gene3D" id="1.25.10.10">
    <property type="entry name" value="Leucine-rich Repeat Variant"/>
    <property type="match status" value="1"/>
</dbReference>
<feature type="region of interest" description="Disordered" evidence="2">
    <location>
        <begin position="256"/>
        <end position="331"/>
    </location>
</feature>
<evidence type="ECO:0000256" key="1">
    <source>
        <dbReference type="PROSITE-ProRule" id="PRU00259"/>
    </source>
</evidence>
<organism evidence="3 4">
    <name type="scientific">Blepharisma stoltei</name>
    <dbReference type="NCBI Taxonomy" id="1481888"/>
    <lineage>
        <taxon>Eukaryota</taxon>
        <taxon>Sar</taxon>
        <taxon>Alveolata</taxon>
        <taxon>Ciliophora</taxon>
        <taxon>Postciliodesmatophora</taxon>
        <taxon>Heterotrichea</taxon>
        <taxon>Heterotrichida</taxon>
        <taxon>Blepharismidae</taxon>
        <taxon>Blepharisma</taxon>
    </lineage>
</organism>
<dbReference type="InterPro" id="IPR016024">
    <property type="entry name" value="ARM-type_fold"/>
</dbReference>
<feature type="repeat" description="ARM" evidence="1">
    <location>
        <begin position="542"/>
        <end position="570"/>
    </location>
</feature>
<reference evidence="3" key="1">
    <citation type="submission" date="2021-09" db="EMBL/GenBank/DDBJ databases">
        <authorList>
            <consortium name="AG Swart"/>
            <person name="Singh M."/>
            <person name="Singh A."/>
            <person name="Seah K."/>
            <person name="Emmerich C."/>
        </authorList>
    </citation>
    <scope>NUCLEOTIDE SEQUENCE</scope>
    <source>
        <strain evidence="3">ATCC30299</strain>
    </source>
</reference>
<protein>
    <recommendedName>
        <fullName evidence="5">TOG domain-containing protein</fullName>
    </recommendedName>
</protein>
<dbReference type="AlphaFoldDB" id="A0AAU9K980"/>
<feature type="compositionally biased region" description="Basic and acidic residues" evidence="2">
    <location>
        <begin position="278"/>
        <end position="294"/>
    </location>
</feature>
<evidence type="ECO:0008006" key="5">
    <source>
        <dbReference type="Google" id="ProtNLM"/>
    </source>
</evidence>
<proteinExistence type="predicted"/>
<comment type="caution">
    <text evidence="3">The sequence shown here is derived from an EMBL/GenBank/DDBJ whole genome shotgun (WGS) entry which is preliminary data.</text>
</comment>
<accession>A0AAU9K980</accession>
<dbReference type="InterPro" id="IPR000225">
    <property type="entry name" value="Armadillo"/>
</dbReference>
<sequence>MSIRLYVTLLKHSDSQIEYKKLILMVETTVKISMLKRKIEQEFTELFPIERPFICGKVDDQYGYSLSNTSFVGDLLKNDDRIVAVPDENGPGFISAHDTHELLSMLSTIQENIVGKLSEAAVVAHQPPEELILSILPLGFTQNPATLHSVCTILTKGIHEGTVRLLDDRSYSNLLSMLITVLQYWVMELMDRDSIVQQAVIDILEICMRSRLFTSSFKTQTIMAKLMNATRGLNTTGKAKLTRIIAALSKGEAYEAPARREEPRWEQQNISEPVPAQAKRESLLKGQSRERHQDPAPNPNRYEAKIQSQNPSQPPRFDSRDQNRGYQTRLPETEMGRMIADYIEMLSPSNTLEMICFGLHNLETVMDEALDISLENSDLFLKLFGLIEIPVPANYENLQYQLLKGLSTRITRARAEDAAQQNGLSRLVKAYNEVSSKLQIAVIDLLEQLLKLGKRTLDIPSLIAVSLSPYQRINEVGMRALATLADPGESQVPDAIFENHIRFFIGACTSDKASSDYRNAAAACLAGLSLRDYLKPQIEYCGGINTLIYLLRDSNIDGQRMAAKALVNLTSTKRDLRLKIIAELSDEIKKMYRNELDSVVAAYLQTLVQGR</sequence>
<dbReference type="Proteomes" id="UP001162131">
    <property type="component" value="Unassembled WGS sequence"/>
</dbReference>
<dbReference type="InterPro" id="IPR011989">
    <property type="entry name" value="ARM-like"/>
</dbReference>
<keyword evidence="4" id="KW-1185">Reference proteome</keyword>
<name>A0AAU9K980_9CILI</name>
<evidence type="ECO:0000313" key="4">
    <source>
        <dbReference type="Proteomes" id="UP001162131"/>
    </source>
</evidence>
<dbReference type="PROSITE" id="PS50176">
    <property type="entry name" value="ARM_REPEAT"/>
    <property type="match status" value="1"/>
</dbReference>
<gene>
    <name evidence="3" type="ORF">BSTOLATCC_MIC51092</name>
</gene>
<dbReference type="EMBL" id="CAJZBQ010000051">
    <property type="protein sequence ID" value="CAG9330504.1"/>
    <property type="molecule type" value="Genomic_DNA"/>
</dbReference>
<evidence type="ECO:0000313" key="3">
    <source>
        <dbReference type="EMBL" id="CAG9330504.1"/>
    </source>
</evidence>
<evidence type="ECO:0000256" key="2">
    <source>
        <dbReference type="SAM" id="MobiDB-lite"/>
    </source>
</evidence>